<dbReference type="PROSITE" id="PS51746">
    <property type="entry name" value="PPM_2"/>
    <property type="match status" value="1"/>
</dbReference>
<proteinExistence type="predicted"/>
<dbReference type="GO" id="GO:0004722">
    <property type="term" value="F:protein serine/threonine phosphatase activity"/>
    <property type="evidence" value="ECO:0007669"/>
    <property type="project" value="InterPro"/>
</dbReference>
<protein>
    <submittedName>
        <fullName evidence="3">Protein serine/threonine phosphatase PrpC, regulation of stationary phase</fullName>
    </submittedName>
</protein>
<name>A0A3B0WYH4_9ZZZZ</name>
<dbReference type="SMART" id="SM00331">
    <property type="entry name" value="PP2C_SIG"/>
    <property type="match status" value="1"/>
</dbReference>
<dbReference type="PANTHER" id="PTHR13832">
    <property type="entry name" value="PROTEIN PHOSPHATASE 2C"/>
    <property type="match status" value="1"/>
</dbReference>
<dbReference type="CDD" id="cd00143">
    <property type="entry name" value="PP2Cc"/>
    <property type="match status" value="1"/>
</dbReference>
<feature type="domain" description="PPM-type phosphatase" evidence="2">
    <location>
        <begin position="5"/>
        <end position="237"/>
    </location>
</feature>
<dbReference type="InterPro" id="IPR036457">
    <property type="entry name" value="PPM-type-like_dom_sf"/>
</dbReference>
<dbReference type="EMBL" id="UOFE01000049">
    <property type="protein sequence ID" value="VAW55717.1"/>
    <property type="molecule type" value="Genomic_DNA"/>
</dbReference>
<sequence length="263" mass="28529">MPFANYAAQTDVGKVRDHNEDCYRVNTDLGLCIIADGMGGHASGEVASRIAVDAIEMQVDKGESLVFAIEQAHLEIIKGVATGAGKSGMGTTVVAIQLSENNYTLAWVGDSRAYLWDKNLTQLSKDHSLVQMLIDSGKISKEEARFHPRKNIIYQNLGSEETEDFQVSQKQGMLYKNQKLVLCSDGLSDELDDEVIGEIIKQGVQQSISEESIVEQLIDAALTNGGRDNVSIVIVSATAAASEKPQADKSNREVDKDTLIPEG</sequence>
<evidence type="ECO:0000259" key="2">
    <source>
        <dbReference type="PROSITE" id="PS51746"/>
    </source>
</evidence>
<dbReference type="InterPro" id="IPR015655">
    <property type="entry name" value="PP2C"/>
</dbReference>
<reference evidence="3" key="1">
    <citation type="submission" date="2018-06" db="EMBL/GenBank/DDBJ databases">
        <authorList>
            <person name="Zhirakovskaya E."/>
        </authorList>
    </citation>
    <scope>NUCLEOTIDE SEQUENCE</scope>
</reference>
<dbReference type="AlphaFoldDB" id="A0A3B0WYH4"/>
<dbReference type="InterPro" id="IPR001932">
    <property type="entry name" value="PPM-type_phosphatase-like_dom"/>
</dbReference>
<dbReference type="PANTHER" id="PTHR13832:SF860">
    <property type="entry name" value="PROTEIN PHOSPHATASE PHPP"/>
    <property type="match status" value="1"/>
</dbReference>
<evidence type="ECO:0000313" key="3">
    <source>
        <dbReference type="EMBL" id="VAW55717.1"/>
    </source>
</evidence>
<dbReference type="SUPFAM" id="SSF81606">
    <property type="entry name" value="PP2C-like"/>
    <property type="match status" value="1"/>
</dbReference>
<dbReference type="Gene3D" id="3.60.40.10">
    <property type="entry name" value="PPM-type phosphatase domain"/>
    <property type="match status" value="1"/>
</dbReference>
<dbReference type="Pfam" id="PF13672">
    <property type="entry name" value="PP2C_2"/>
    <property type="match status" value="1"/>
</dbReference>
<evidence type="ECO:0000256" key="1">
    <source>
        <dbReference type="SAM" id="MobiDB-lite"/>
    </source>
</evidence>
<feature type="region of interest" description="Disordered" evidence="1">
    <location>
        <begin position="241"/>
        <end position="263"/>
    </location>
</feature>
<organism evidence="3">
    <name type="scientific">hydrothermal vent metagenome</name>
    <dbReference type="NCBI Taxonomy" id="652676"/>
    <lineage>
        <taxon>unclassified sequences</taxon>
        <taxon>metagenomes</taxon>
        <taxon>ecological metagenomes</taxon>
    </lineage>
</organism>
<dbReference type="SMART" id="SM00332">
    <property type="entry name" value="PP2Cc"/>
    <property type="match status" value="1"/>
</dbReference>
<feature type="compositionally biased region" description="Basic and acidic residues" evidence="1">
    <location>
        <begin position="245"/>
        <end position="263"/>
    </location>
</feature>
<accession>A0A3B0WYH4</accession>
<gene>
    <name evidence="3" type="ORF">MNBD_GAMMA05-2254</name>
</gene>